<dbReference type="Proteomes" id="UP001066455">
    <property type="component" value="Unassembled WGS sequence"/>
</dbReference>
<proteinExistence type="predicted"/>
<gene>
    <name evidence="1" type="ORF">MOE73_03870</name>
</gene>
<protein>
    <submittedName>
        <fullName evidence="1">Uncharacterized protein</fullName>
    </submittedName>
</protein>
<comment type="caution">
    <text evidence="1">The sequence shown here is derived from an EMBL/GenBank/DDBJ whole genome shotgun (WGS) entry which is preliminary data.</text>
</comment>
<name>A0AA90F3U4_9BACI</name>
<reference evidence="1" key="1">
    <citation type="submission" date="2022-02" db="EMBL/GenBank/DDBJ databases">
        <title>Crop Bioprotection Bacillus Genome Sequencing.</title>
        <authorList>
            <person name="Dunlap C."/>
        </authorList>
    </citation>
    <scope>NUCLEOTIDE SEQUENCE</scope>
    <source>
        <strain evidence="1">T20C14</strain>
    </source>
</reference>
<accession>A0AA90F3U4</accession>
<organism evidence="1 2">
    <name type="scientific">Bacillus haynesii</name>
    <dbReference type="NCBI Taxonomy" id="1925021"/>
    <lineage>
        <taxon>Bacteria</taxon>
        <taxon>Bacillati</taxon>
        <taxon>Bacillota</taxon>
        <taxon>Bacilli</taxon>
        <taxon>Bacillales</taxon>
        <taxon>Bacillaceae</taxon>
        <taxon>Bacillus</taxon>
    </lineage>
</organism>
<sequence>MSHPFSFEFYLPGLLSYPAVKMDTRNASMTPIMINVLIKIPPHPYSLVVICTDAVSRTAGTLADGTFLLLL</sequence>
<dbReference type="AlphaFoldDB" id="A0AA90F3U4"/>
<dbReference type="RefSeq" id="WP_268302340.1">
    <property type="nucleotide sequence ID" value="NZ_JALAJI010000009.1"/>
</dbReference>
<evidence type="ECO:0000313" key="1">
    <source>
        <dbReference type="EMBL" id="MCY9279213.1"/>
    </source>
</evidence>
<dbReference type="EMBL" id="JALAXI010000003">
    <property type="protein sequence ID" value="MCY9279213.1"/>
    <property type="molecule type" value="Genomic_DNA"/>
</dbReference>
<evidence type="ECO:0000313" key="2">
    <source>
        <dbReference type="Proteomes" id="UP001066455"/>
    </source>
</evidence>